<comment type="subunit">
    <text evidence="3 7">Homodecamer; pentamer of dimers.</text>
</comment>
<dbReference type="PATRIC" id="fig|540747.5.peg.1769"/>
<dbReference type="InterPro" id="IPR015813">
    <property type="entry name" value="Pyrv/PenolPyrv_kinase-like_dom"/>
</dbReference>
<dbReference type="GO" id="GO:0015940">
    <property type="term" value="P:pantothenate biosynthetic process"/>
    <property type="evidence" value="ECO:0007669"/>
    <property type="project" value="UniProtKB-UniRule"/>
</dbReference>
<comment type="cofactor">
    <cofactor evidence="7 10">
        <name>Mg(2+)</name>
        <dbReference type="ChEBI" id="CHEBI:18420"/>
    </cofactor>
    <text evidence="7 10">Binds 1 Mg(2+) ion per subunit.</text>
</comment>
<feature type="binding site" evidence="7 10">
    <location>
        <position position="120"/>
    </location>
    <ligand>
        <name>Mg(2+)</name>
        <dbReference type="ChEBI" id="CHEBI:18420"/>
    </ligand>
</feature>
<evidence type="ECO:0000256" key="4">
    <source>
        <dbReference type="ARBA" id="ARBA00022655"/>
    </source>
</evidence>
<evidence type="ECO:0000313" key="13">
    <source>
        <dbReference type="Proteomes" id="UP000051401"/>
    </source>
</evidence>
<keyword evidence="7" id="KW-0963">Cytoplasm</keyword>
<evidence type="ECO:0000256" key="3">
    <source>
        <dbReference type="ARBA" id="ARBA00011424"/>
    </source>
</evidence>
<feature type="binding site" evidence="7 9">
    <location>
        <position position="118"/>
    </location>
    <ligand>
        <name>3-methyl-2-oxobutanoate</name>
        <dbReference type="ChEBI" id="CHEBI:11851"/>
    </ligand>
</feature>
<dbReference type="EMBL" id="LAXI01000016">
    <property type="protein sequence ID" value="KRS16111.1"/>
    <property type="molecule type" value="Genomic_DNA"/>
</dbReference>
<feature type="binding site" evidence="7 10">
    <location>
        <position position="88"/>
    </location>
    <ligand>
        <name>Mg(2+)</name>
        <dbReference type="ChEBI" id="CHEBI:18420"/>
    </ligand>
</feature>
<dbReference type="InterPro" id="IPR040442">
    <property type="entry name" value="Pyrv_kinase-like_dom_sf"/>
</dbReference>
<evidence type="ECO:0000313" key="11">
    <source>
        <dbReference type="EMBL" id="KRS16111.1"/>
    </source>
</evidence>
<dbReference type="NCBIfam" id="TIGR00222">
    <property type="entry name" value="panB"/>
    <property type="match status" value="1"/>
</dbReference>
<comment type="pathway">
    <text evidence="1 7">Cofactor biosynthesis; (R)-pantothenate biosynthesis; (R)-pantoate from 3-methyl-2-oxobutanoate: step 1/2.</text>
</comment>
<keyword evidence="5 7" id="KW-0808">Transferase</keyword>
<evidence type="ECO:0000256" key="6">
    <source>
        <dbReference type="ARBA" id="ARBA00056497"/>
    </source>
</evidence>
<dbReference type="KEGG" id="rid:RIdsm_00727"/>
<dbReference type="GO" id="GO:0000287">
    <property type="term" value="F:magnesium ion binding"/>
    <property type="evidence" value="ECO:0007669"/>
    <property type="project" value="TreeGrafter"/>
</dbReference>
<dbReference type="GO" id="GO:0008168">
    <property type="term" value="F:methyltransferase activity"/>
    <property type="evidence" value="ECO:0007669"/>
    <property type="project" value="UniProtKB-KW"/>
</dbReference>
<dbReference type="RefSeq" id="WP_057818870.1">
    <property type="nucleotide sequence ID" value="NZ_CP031598.1"/>
</dbReference>
<keyword evidence="13" id="KW-1185">Reference proteome</keyword>
<dbReference type="Pfam" id="PF02548">
    <property type="entry name" value="Pantoate_transf"/>
    <property type="match status" value="1"/>
</dbReference>
<evidence type="ECO:0000256" key="5">
    <source>
        <dbReference type="ARBA" id="ARBA00022679"/>
    </source>
</evidence>
<organism evidence="11 13">
    <name type="scientific">Roseovarius indicus</name>
    <dbReference type="NCBI Taxonomy" id="540747"/>
    <lineage>
        <taxon>Bacteria</taxon>
        <taxon>Pseudomonadati</taxon>
        <taxon>Pseudomonadota</taxon>
        <taxon>Alphaproteobacteria</taxon>
        <taxon>Rhodobacterales</taxon>
        <taxon>Roseobacteraceae</taxon>
        <taxon>Roseovarius</taxon>
    </lineage>
</organism>
<dbReference type="GO" id="GO:0003864">
    <property type="term" value="F:3-methyl-2-oxobutanoate hydroxymethyltransferase activity"/>
    <property type="evidence" value="ECO:0007669"/>
    <property type="project" value="UniProtKB-UniRule"/>
</dbReference>
<dbReference type="NCBIfam" id="NF001452">
    <property type="entry name" value="PRK00311.1"/>
    <property type="match status" value="1"/>
</dbReference>
<comment type="similarity">
    <text evidence="2 7">Belongs to the PanB family.</text>
</comment>
<comment type="function">
    <text evidence="6 7">Catalyzes the reversible reaction in which hydroxymethyl group from 5,10-methylenetetrahydrofolate is transferred onto alpha-ketoisovalerate to form ketopantoate.</text>
</comment>
<evidence type="ECO:0000313" key="14">
    <source>
        <dbReference type="Proteomes" id="UP000325785"/>
    </source>
</evidence>
<comment type="subcellular location">
    <subcellularLocation>
        <location evidence="7">Cytoplasm</location>
    </subcellularLocation>
</comment>
<dbReference type="EC" id="2.1.2.11" evidence="7"/>
<dbReference type="HAMAP" id="MF_00156">
    <property type="entry name" value="PanB"/>
    <property type="match status" value="1"/>
</dbReference>
<gene>
    <name evidence="7 12" type="primary">panB</name>
    <name evidence="12" type="ORF">RIdsm_00727</name>
    <name evidence="11" type="ORF">XM52_20065</name>
</gene>
<reference evidence="11 13" key="1">
    <citation type="submission" date="2015-04" db="EMBL/GenBank/DDBJ databases">
        <title>The draft genome sequence of Roseovarius indicus B108T.</title>
        <authorList>
            <person name="Li G."/>
            <person name="Lai Q."/>
            <person name="Shao Z."/>
            <person name="Yan P."/>
        </authorList>
    </citation>
    <scope>NUCLEOTIDE SEQUENCE [LARGE SCALE GENOMIC DNA]</scope>
    <source>
        <strain evidence="11 13">B108</strain>
    </source>
</reference>
<sequence>MSVHSGTKKLTAMSLAGRRGETPIVGLTAYTAPIAAAMDDKVDFILVGDSLAMTIYGESSTVGVDLDTMIRHGRAVVKACKHACVVVDLPFGSYEASPEQAFASASRVLMETGCDAVKLEGGTEMAPTVAFLVKRGVPVMAHIGLTPQAINTLGGFKTQGKDEAAVEMLVADGKAMEEAGAFSIVIEGVMESAAKKVIAATNVTTIGIGASAECDGQILVVDDVIGLFAAFKPKFVKRYASILGDVEGAISDFAEEVRTRKFPSEEFLFGAGK</sequence>
<evidence type="ECO:0000256" key="2">
    <source>
        <dbReference type="ARBA" id="ARBA00008676"/>
    </source>
</evidence>
<dbReference type="FunFam" id="3.20.20.60:FF:000003">
    <property type="entry name" value="3-methyl-2-oxobutanoate hydroxymethyltransferase"/>
    <property type="match status" value="1"/>
</dbReference>
<dbReference type="AlphaFoldDB" id="A0A0T5P586"/>
<proteinExistence type="inferred from homology"/>
<dbReference type="EMBL" id="CP031598">
    <property type="protein sequence ID" value="QEW24943.1"/>
    <property type="molecule type" value="Genomic_DNA"/>
</dbReference>
<dbReference type="GO" id="GO:0005737">
    <property type="term" value="C:cytoplasm"/>
    <property type="evidence" value="ECO:0007669"/>
    <property type="project" value="UniProtKB-SubCell"/>
</dbReference>
<dbReference type="GO" id="GO:0032259">
    <property type="term" value="P:methylation"/>
    <property type="evidence" value="ECO:0007669"/>
    <property type="project" value="UniProtKB-KW"/>
</dbReference>
<dbReference type="InterPro" id="IPR003700">
    <property type="entry name" value="Pantoate_hydroxy_MeTrfase"/>
</dbReference>
<dbReference type="Proteomes" id="UP000051401">
    <property type="component" value="Unassembled WGS sequence"/>
</dbReference>
<keyword evidence="7 10" id="KW-0479">Metal-binding</keyword>
<dbReference type="PIRSF" id="PIRSF000388">
    <property type="entry name" value="Pantoate_hydroxy_MeTrfase"/>
    <property type="match status" value="1"/>
</dbReference>
<evidence type="ECO:0000313" key="12">
    <source>
        <dbReference type="EMBL" id="QEW24943.1"/>
    </source>
</evidence>
<dbReference type="PANTHER" id="PTHR20881:SF0">
    <property type="entry name" value="3-METHYL-2-OXOBUTANOATE HYDROXYMETHYLTRANSFERASE"/>
    <property type="match status" value="1"/>
</dbReference>
<comment type="catalytic activity">
    <reaction evidence="7">
        <text>(6R)-5,10-methylene-5,6,7,8-tetrahydrofolate + 3-methyl-2-oxobutanoate + H2O = 2-dehydropantoate + (6S)-5,6,7,8-tetrahydrofolate</text>
        <dbReference type="Rhea" id="RHEA:11824"/>
        <dbReference type="ChEBI" id="CHEBI:11561"/>
        <dbReference type="ChEBI" id="CHEBI:11851"/>
        <dbReference type="ChEBI" id="CHEBI:15377"/>
        <dbReference type="ChEBI" id="CHEBI:15636"/>
        <dbReference type="ChEBI" id="CHEBI:57453"/>
        <dbReference type="EC" id="2.1.2.11"/>
    </reaction>
</comment>
<feature type="binding site" evidence="7 9">
    <location>
        <position position="88"/>
    </location>
    <ligand>
        <name>3-methyl-2-oxobutanoate</name>
        <dbReference type="ChEBI" id="CHEBI:11851"/>
    </ligand>
</feature>
<dbReference type="Proteomes" id="UP000325785">
    <property type="component" value="Chromosome"/>
</dbReference>
<feature type="binding site" evidence="7 10">
    <location>
        <position position="49"/>
    </location>
    <ligand>
        <name>Mg(2+)</name>
        <dbReference type="ChEBI" id="CHEBI:18420"/>
    </ligand>
</feature>
<dbReference type="SUPFAM" id="SSF51621">
    <property type="entry name" value="Phosphoenolpyruvate/pyruvate domain"/>
    <property type="match status" value="1"/>
</dbReference>
<dbReference type="Gene3D" id="3.20.20.60">
    <property type="entry name" value="Phosphoenolpyruvate-binding domains"/>
    <property type="match status" value="1"/>
</dbReference>
<evidence type="ECO:0000256" key="9">
    <source>
        <dbReference type="PIRSR" id="PIRSR000388-2"/>
    </source>
</evidence>
<accession>A0A0T5P586</accession>
<dbReference type="OrthoDB" id="9781789at2"/>
<dbReference type="PANTHER" id="PTHR20881">
    <property type="entry name" value="3-METHYL-2-OXOBUTANOATE HYDROXYMETHYLTRANSFERASE"/>
    <property type="match status" value="1"/>
</dbReference>
<keyword evidence="4 7" id="KW-0566">Pantothenate biosynthesis</keyword>
<feature type="binding site" evidence="7 9">
    <location>
        <begin position="49"/>
        <end position="50"/>
    </location>
    <ligand>
        <name>3-methyl-2-oxobutanoate</name>
        <dbReference type="ChEBI" id="CHEBI:11851"/>
    </ligand>
</feature>
<keyword evidence="11" id="KW-0489">Methyltransferase</keyword>
<dbReference type="CDD" id="cd06557">
    <property type="entry name" value="KPHMT-like"/>
    <property type="match status" value="1"/>
</dbReference>
<reference evidence="12 14" key="2">
    <citation type="submission" date="2018-08" db="EMBL/GenBank/DDBJ databases">
        <title>Genetic Globetrotter - A new plasmid hitch-hiking vast phylogenetic and geographic distances.</title>
        <authorList>
            <person name="Vollmers J."/>
            <person name="Petersen J."/>
        </authorList>
    </citation>
    <scope>NUCLEOTIDE SEQUENCE [LARGE SCALE GENOMIC DNA]</scope>
    <source>
        <strain evidence="12 14">DSM 26383</strain>
    </source>
</reference>
<feature type="active site" description="Proton acceptor" evidence="7 8">
    <location>
        <position position="187"/>
    </location>
</feature>
<evidence type="ECO:0000256" key="10">
    <source>
        <dbReference type="PIRSR" id="PIRSR000388-3"/>
    </source>
</evidence>
<evidence type="ECO:0000256" key="8">
    <source>
        <dbReference type="PIRSR" id="PIRSR000388-1"/>
    </source>
</evidence>
<protein>
    <recommendedName>
        <fullName evidence="7">3-methyl-2-oxobutanoate hydroxymethyltransferase</fullName>
        <ecNumber evidence="7">2.1.2.11</ecNumber>
    </recommendedName>
    <alternativeName>
        <fullName evidence="7">Ketopantoate hydroxymethyltransferase</fullName>
        <shortName evidence="7">KPHMT</shortName>
    </alternativeName>
</protein>
<evidence type="ECO:0000256" key="7">
    <source>
        <dbReference type="HAMAP-Rule" id="MF_00156"/>
    </source>
</evidence>
<evidence type="ECO:0000256" key="1">
    <source>
        <dbReference type="ARBA" id="ARBA00005033"/>
    </source>
</evidence>
<name>A0A0T5P586_9RHOB</name>
<dbReference type="STRING" id="540747.SAMN04488031_109171"/>
<dbReference type="UniPathway" id="UPA00028">
    <property type="reaction ID" value="UER00003"/>
</dbReference>
<keyword evidence="7 10" id="KW-0460">Magnesium</keyword>